<dbReference type="Pfam" id="PF05954">
    <property type="entry name" value="Phage_GPD"/>
    <property type="match status" value="1"/>
</dbReference>
<evidence type="ECO:0000313" key="5">
    <source>
        <dbReference type="EMBL" id="OWY30659.1"/>
    </source>
</evidence>
<dbReference type="Pfam" id="PF13296">
    <property type="entry name" value="T6SS_Vgr"/>
    <property type="match status" value="1"/>
</dbReference>
<feature type="domain" description="Putative type VI secretion system Rhs element associated Vgr" evidence="4">
    <location>
        <begin position="625"/>
        <end position="735"/>
    </location>
</feature>
<dbReference type="InterPro" id="IPR028244">
    <property type="entry name" value="T6SS_Rhs_Vgr_dom"/>
</dbReference>
<dbReference type="Gene3D" id="3.55.50.10">
    <property type="entry name" value="Baseplate protein-like domains"/>
    <property type="match status" value="1"/>
</dbReference>
<evidence type="ECO:0000256" key="1">
    <source>
        <dbReference type="SAM" id="MobiDB-lite"/>
    </source>
</evidence>
<dbReference type="EMBL" id="NJGU01000001">
    <property type="protein sequence ID" value="OWY30659.1"/>
    <property type="molecule type" value="Genomic_DNA"/>
</dbReference>
<proteinExistence type="predicted"/>
<reference evidence="5 6" key="1">
    <citation type="submission" date="2017-06" db="EMBL/GenBank/DDBJ databases">
        <title>Herbaspirillum phytohormonus sp. nov., isolated from the root nodule of Robinia pseudoacacia in lead-zinc mine.</title>
        <authorList>
            <person name="Fan M."/>
            <person name="Lin Y."/>
        </authorList>
    </citation>
    <scope>NUCLEOTIDE SEQUENCE [LARGE SCALE GENOMIC DNA]</scope>
    <source>
        <strain evidence="5 6">HZ10</strain>
    </source>
</reference>
<feature type="compositionally biased region" description="Polar residues" evidence="1">
    <location>
        <begin position="566"/>
        <end position="593"/>
    </location>
</feature>
<sequence>MSDLLNQLVQFTSATRLYSLSLGGGTSSGEMLVEAFAASEGLHAVGAREVIALSMDAGVPLKSLIGQKATLRATLSDGSSSDFSGLVNEAAKLGSEGGFARYRLRIVPWIWLLSQSRNSRVWQDKTVMEIVEDVFAEYSPHAAWTWSEEVAPFMQSVQARSYTIQYRESNLEFVSRLLAGEGLSWRVEESADAPAAHRLVLFADSSVSKAFAEDATSASGLGGAGIRFHAGAAREEQDSIQALAARRSLQPASFTLLSYDYKSKQAVSTSLPTRHEFGSKDAPRLESYDSPGLYAYSNAGEADHYAQLHLEASEARNKLWQARSTVRTLRPGTRFSLAGGPLGTSGGQEGKPTEYAVLSVLSVGVNNLPKDAQEGLAELFGPVPPLLEECIAACEGDQQAFHGQVRPDSLPMTGDADLAGVIAQARKLGYANAFEAIRADVVWRPVLADGTGLRLHARATAHGSQSAIVVGPNGEHSAGGADELHCDRLGRVRIRFHWQGRNNDAAATCWVRVAQRSAGGGNGMQFLPRIGQEVLVQFLEDDIDRPIIIGALYNGRGEGAAASTPGGDTSQSDGGETSKTFGSASDLQASGQGNLAGGNGPTWHGGSQDSSGHGNAAAQWGIRSKEFGGAGYNQMLFDDTDSQGRVQLKTSQAGTELNLGHLIHTADNYRGSFRGTGAELRTDAYGAVRAGSGILFSSYKVEQNPGSRDPAGDNAGGMAMLKQAALLGKTFNDAAVTHKTVGMASHLGPSQANASSISDSAAPLEAMRAASAGMVDADPDKSGADVAAANTQAGEGKVPHSTAALIGIAAKEGFGAVAGQHMQLANGETVSLLSGNDGQQVSGNQFRLRSGQALGVLAGAMAAGEGGAGLQAIAAQKNIDVQAQADTMTLQARDQVSVMSANAGIDWAAAKKITLSTAGGANITIDGGNITVQCPGKLTIHAAQKLFAGPVKQDVPMPQMPNSVCKDCILNAMKQGAPGVLV</sequence>
<gene>
    <name evidence="5" type="ORF">CEJ42_00845</name>
</gene>
<name>A0A246WUB6_9BURK</name>
<feature type="region of interest" description="Disordered" evidence="1">
    <location>
        <begin position="558"/>
        <end position="618"/>
    </location>
</feature>
<feature type="domain" description="Gp5/Type VI secretion system Vgr protein OB-fold" evidence="2">
    <location>
        <begin position="487"/>
        <end position="553"/>
    </location>
</feature>
<dbReference type="SUPFAM" id="SSF69279">
    <property type="entry name" value="Phage tail proteins"/>
    <property type="match status" value="2"/>
</dbReference>
<accession>A0A246WUB6</accession>
<dbReference type="Pfam" id="PF04717">
    <property type="entry name" value="Phage_base_V"/>
    <property type="match status" value="1"/>
</dbReference>
<protein>
    <submittedName>
        <fullName evidence="5">Type VI secretion protein</fullName>
    </submittedName>
</protein>
<dbReference type="Pfam" id="PF10106">
    <property type="entry name" value="DUF2345"/>
    <property type="match status" value="1"/>
</dbReference>
<evidence type="ECO:0000259" key="4">
    <source>
        <dbReference type="Pfam" id="PF13296"/>
    </source>
</evidence>
<dbReference type="Gene3D" id="2.40.50.230">
    <property type="entry name" value="Gp5 N-terminal domain"/>
    <property type="match status" value="1"/>
</dbReference>
<dbReference type="SUPFAM" id="SSF69255">
    <property type="entry name" value="gp5 N-terminal domain-like"/>
    <property type="match status" value="1"/>
</dbReference>
<dbReference type="Gene3D" id="4.10.220.110">
    <property type="match status" value="1"/>
</dbReference>
<dbReference type="InterPro" id="IPR018769">
    <property type="entry name" value="VgrG2_DUF2345"/>
</dbReference>
<comment type="caution">
    <text evidence="5">The sequence shown here is derived from an EMBL/GenBank/DDBJ whole genome shotgun (WGS) entry which is preliminary data.</text>
</comment>
<dbReference type="AlphaFoldDB" id="A0A246WUB6"/>
<dbReference type="NCBIfam" id="TIGR01646">
    <property type="entry name" value="vgr_GE"/>
    <property type="match status" value="1"/>
</dbReference>
<dbReference type="InterPro" id="IPR006531">
    <property type="entry name" value="Gp5/Vgr_OB"/>
</dbReference>
<evidence type="ECO:0000259" key="3">
    <source>
        <dbReference type="Pfam" id="PF10106"/>
    </source>
</evidence>
<dbReference type="InterPro" id="IPR006533">
    <property type="entry name" value="T6SS_Vgr_RhsGE"/>
</dbReference>
<feature type="domain" description="DUF2345" evidence="3">
    <location>
        <begin position="794"/>
        <end position="950"/>
    </location>
</feature>
<evidence type="ECO:0000313" key="6">
    <source>
        <dbReference type="Proteomes" id="UP000197596"/>
    </source>
</evidence>
<dbReference type="InterPro" id="IPR037026">
    <property type="entry name" value="Vgr_OB-fold_dom_sf"/>
</dbReference>
<dbReference type="RefSeq" id="WP_088749771.1">
    <property type="nucleotide sequence ID" value="NZ_NJGU01000001.1"/>
</dbReference>
<organism evidence="5 6">
    <name type="scientific">Herbaspirillum robiniae</name>
    <dbReference type="NCBI Taxonomy" id="2014887"/>
    <lineage>
        <taxon>Bacteria</taxon>
        <taxon>Pseudomonadati</taxon>
        <taxon>Pseudomonadota</taxon>
        <taxon>Betaproteobacteria</taxon>
        <taxon>Burkholderiales</taxon>
        <taxon>Oxalobacteraceae</taxon>
        <taxon>Herbaspirillum</taxon>
    </lineage>
</organism>
<evidence type="ECO:0000259" key="2">
    <source>
        <dbReference type="Pfam" id="PF04717"/>
    </source>
</evidence>
<dbReference type="Gene3D" id="2.30.110.50">
    <property type="match status" value="1"/>
</dbReference>
<dbReference type="Proteomes" id="UP000197596">
    <property type="component" value="Unassembled WGS sequence"/>
</dbReference>